<organism evidence="2 3">
    <name type="scientific">Daldinia eschscholtzii</name>
    <dbReference type="NCBI Taxonomy" id="292717"/>
    <lineage>
        <taxon>Eukaryota</taxon>
        <taxon>Fungi</taxon>
        <taxon>Dikarya</taxon>
        <taxon>Ascomycota</taxon>
        <taxon>Pezizomycotina</taxon>
        <taxon>Sordariomycetes</taxon>
        <taxon>Xylariomycetidae</taxon>
        <taxon>Xylariales</taxon>
        <taxon>Hypoxylaceae</taxon>
        <taxon>Daldinia</taxon>
    </lineage>
</organism>
<keyword evidence="3" id="KW-1185">Reference proteome</keyword>
<evidence type="ECO:0000256" key="1">
    <source>
        <dbReference type="SAM" id="MobiDB-lite"/>
    </source>
</evidence>
<gene>
    <name evidence="2" type="ORF">Daesc_000229</name>
</gene>
<dbReference type="Proteomes" id="UP001369815">
    <property type="component" value="Unassembled WGS sequence"/>
</dbReference>
<evidence type="ECO:0000313" key="3">
    <source>
        <dbReference type="Proteomes" id="UP001369815"/>
    </source>
</evidence>
<feature type="region of interest" description="Disordered" evidence="1">
    <location>
        <begin position="40"/>
        <end position="93"/>
    </location>
</feature>
<dbReference type="AlphaFoldDB" id="A0AAX6MY72"/>
<proteinExistence type="predicted"/>
<comment type="caution">
    <text evidence="2">The sequence shown here is derived from an EMBL/GenBank/DDBJ whole genome shotgun (WGS) entry which is preliminary data.</text>
</comment>
<feature type="region of interest" description="Disordered" evidence="1">
    <location>
        <begin position="109"/>
        <end position="180"/>
    </location>
</feature>
<sequence length="200" mass="22010">METKGTTTPPPPSPIFRIRIFDAIIEVPIKHDKIYDAKTGSMIEPDLSQKPPEHSSSVSPNTTDDHTLNPPATATTNEKEDAIISSSSPSPRASNFKHDFLMLLALLPEQSYSPPPPSPTTSFYLASREPDSPDTDEIDTVREAEEEKNDVKDSRFTIPASRRSEDTGEEDSDSVVSIPSNELGMGYYAHRRENPIVSVA</sequence>
<feature type="compositionally biased region" description="Low complexity" evidence="1">
    <location>
        <begin position="83"/>
        <end position="93"/>
    </location>
</feature>
<protein>
    <submittedName>
        <fullName evidence="2">Uncharacterized protein</fullName>
    </submittedName>
</protein>
<name>A0AAX6MY72_9PEZI</name>
<evidence type="ECO:0000313" key="2">
    <source>
        <dbReference type="EMBL" id="KAK6957444.1"/>
    </source>
</evidence>
<dbReference type="EMBL" id="JBANMG010000001">
    <property type="protein sequence ID" value="KAK6957444.1"/>
    <property type="molecule type" value="Genomic_DNA"/>
</dbReference>
<reference evidence="2 3" key="1">
    <citation type="journal article" date="2024" name="Front Chem Biol">
        <title>Unveiling the potential of Daldinia eschscholtzii MFLUCC 19-0629 through bioactivity and bioinformatics studies for enhanced sustainable agriculture production.</title>
        <authorList>
            <person name="Brooks S."/>
            <person name="Weaver J.A."/>
            <person name="Klomchit A."/>
            <person name="Alharthi S.A."/>
            <person name="Onlamun T."/>
            <person name="Nurani R."/>
            <person name="Vong T.K."/>
            <person name="Alberti F."/>
            <person name="Greco C."/>
        </authorList>
    </citation>
    <scope>NUCLEOTIDE SEQUENCE [LARGE SCALE GENOMIC DNA]</scope>
    <source>
        <strain evidence="2">MFLUCC 19-0629</strain>
    </source>
</reference>
<feature type="compositionally biased region" description="Basic and acidic residues" evidence="1">
    <location>
        <begin position="139"/>
        <end position="155"/>
    </location>
</feature>
<accession>A0AAX6MY72</accession>